<gene>
    <name evidence="3" type="ORF">PBY51_004985</name>
</gene>
<reference evidence="3 4" key="2">
    <citation type="journal article" date="2023" name="Mol. Biol. Evol.">
        <title>Genomics of Secondarily Temperate Adaptation in the Only Non-Antarctic Icefish.</title>
        <authorList>
            <person name="Rivera-Colon A.G."/>
            <person name="Rayamajhi N."/>
            <person name="Minhas B.F."/>
            <person name="Madrigal G."/>
            <person name="Bilyk K.T."/>
            <person name="Yoon V."/>
            <person name="Hune M."/>
            <person name="Gregory S."/>
            <person name="Cheng C.H.C."/>
            <person name="Catchen J.M."/>
        </authorList>
    </citation>
    <scope>NUCLEOTIDE SEQUENCE [LARGE SCALE GENOMIC DNA]</scope>
    <source>
        <strain evidence="3">JMC-PN-2008</strain>
    </source>
</reference>
<dbReference type="Proteomes" id="UP001346869">
    <property type="component" value="Unassembled WGS sequence"/>
</dbReference>
<dbReference type="Gene3D" id="1.20.5.340">
    <property type="match status" value="1"/>
</dbReference>
<dbReference type="PANTHER" id="PTHR11505">
    <property type="entry name" value="L1 TRANSPOSABLE ELEMENT-RELATED"/>
    <property type="match status" value="1"/>
</dbReference>
<evidence type="ECO:0000313" key="4">
    <source>
        <dbReference type="Proteomes" id="UP001346869"/>
    </source>
</evidence>
<dbReference type="SUPFAM" id="SSF57997">
    <property type="entry name" value="Tropomyosin"/>
    <property type="match status" value="1"/>
</dbReference>
<proteinExistence type="predicted"/>
<evidence type="ECO:0000256" key="1">
    <source>
        <dbReference type="SAM" id="Coils"/>
    </source>
</evidence>
<sequence>MPNTKTSKLAVNKSAEEPVAKPTVPASMDATPPGVDTEALAMEISEYVAEKITTMMDKRFGDLSATLDNITTRLESNTKHITEAESRVSEAEDNMSAMESRLKVLETRVCALTERSIDIEGRSRRDNILIYNLTENAEGRQPVTFFEKWLPTLLNLQTKRGIIKIDRAHRSLAPPKPNRSRAVIIKLHNPRDKMRILAAAREKGPLIHEGQTIFIRQDLASGVKEIRRAFNGVCQRLTVMDIRFSMRFPATLSFSHRGKSHSFHSPKDALAYLDGLS</sequence>
<comment type="caution">
    <text evidence="3">The sequence shown here is derived from an EMBL/GenBank/DDBJ whole genome shotgun (WGS) entry which is preliminary data.</text>
</comment>
<evidence type="ECO:0000256" key="2">
    <source>
        <dbReference type="SAM" id="MobiDB-lite"/>
    </source>
</evidence>
<accession>A0AAN7X5B5</accession>
<dbReference type="EMBL" id="JAUZQC010000018">
    <property type="protein sequence ID" value="KAK5854827.1"/>
    <property type="molecule type" value="Genomic_DNA"/>
</dbReference>
<keyword evidence="4" id="KW-1185">Reference proteome</keyword>
<keyword evidence="1" id="KW-0175">Coiled coil</keyword>
<evidence type="ECO:0000313" key="3">
    <source>
        <dbReference type="EMBL" id="KAK5854827.1"/>
    </source>
</evidence>
<dbReference type="AlphaFoldDB" id="A0AAN7X5B5"/>
<feature type="coiled-coil region" evidence="1">
    <location>
        <begin position="74"/>
        <end position="108"/>
    </location>
</feature>
<feature type="region of interest" description="Disordered" evidence="2">
    <location>
        <begin position="1"/>
        <end position="34"/>
    </location>
</feature>
<reference evidence="3 4" key="1">
    <citation type="journal article" date="2023" name="Genes (Basel)">
        <title>Chromosome-Level Genome Assembly and Circadian Gene Repertoire of the Patagonia Blennie Eleginops maclovinus-The Closest Ancestral Proxy of Antarctic Cryonotothenioids.</title>
        <authorList>
            <person name="Cheng C.C."/>
            <person name="Rivera-Colon A.G."/>
            <person name="Minhas B.F."/>
            <person name="Wilson L."/>
            <person name="Rayamajhi N."/>
            <person name="Vargas-Chacoff L."/>
            <person name="Catchen J.M."/>
        </authorList>
    </citation>
    <scope>NUCLEOTIDE SEQUENCE [LARGE SCALE GENOMIC DNA]</scope>
    <source>
        <strain evidence="3">JMC-PN-2008</strain>
    </source>
</reference>
<organism evidence="3 4">
    <name type="scientific">Eleginops maclovinus</name>
    <name type="common">Patagonian blennie</name>
    <name type="synonym">Eleginus maclovinus</name>
    <dbReference type="NCBI Taxonomy" id="56733"/>
    <lineage>
        <taxon>Eukaryota</taxon>
        <taxon>Metazoa</taxon>
        <taxon>Chordata</taxon>
        <taxon>Craniata</taxon>
        <taxon>Vertebrata</taxon>
        <taxon>Euteleostomi</taxon>
        <taxon>Actinopterygii</taxon>
        <taxon>Neopterygii</taxon>
        <taxon>Teleostei</taxon>
        <taxon>Neoteleostei</taxon>
        <taxon>Acanthomorphata</taxon>
        <taxon>Eupercaria</taxon>
        <taxon>Perciformes</taxon>
        <taxon>Notothenioidei</taxon>
        <taxon>Eleginopidae</taxon>
        <taxon>Eleginops</taxon>
    </lineage>
</organism>
<protein>
    <recommendedName>
        <fullName evidence="5">L1 transposable element RRM domain-containing protein</fullName>
    </recommendedName>
</protein>
<dbReference type="Gene3D" id="3.30.70.1820">
    <property type="entry name" value="L1 transposable element, RRM domain"/>
    <property type="match status" value="1"/>
</dbReference>
<evidence type="ECO:0008006" key="5">
    <source>
        <dbReference type="Google" id="ProtNLM"/>
    </source>
</evidence>
<name>A0AAN7X5B5_ELEMC</name>
<dbReference type="InterPro" id="IPR004244">
    <property type="entry name" value="Transposase_22"/>
</dbReference>